<evidence type="ECO:0000313" key="3">
    <source>
        <dbReference type="Proteomes" id="UP000662185"/>
    </source>
</evidence>
<feature type="transmembrane region" description="Helical" evidence="1">
    <location>
        <begin position="17"/>
        <end position="38"/>
    </location>
</feature>
<feature type="transmembrane region" description="Helical" evidence="1">
    <location>
        <begin position="139"/>
        <end position="161"/>
    </location>
</feature>
<keyword evidence="1" id="KW-0472">Membrane</keyword>
<dbReference type="RefSeq" id="WP_190557082.1">
    <property type="nucleotide sequence ID" value="NZ_JACJQU010000001.1"/>
</dbReference>
<dbReference type="AlphaFoldDB" id="A0A926ZZH6"/>
<keyword evidence="1" id="KW-0812">Transmembrane</keyword>
<proteinExistence type="predicted"/>
<dbReference type="Pfam" id="PF10011">
    <property type="entry name" value="DUF2254"/>
    <property type="match status" value="1"/>
</dbReference>
<dbReference type="InterPro" id="IPR018723">
    <property type="entry name" value="DUF2254_membrane"/>
</dbReference>
<reference evidence="3" key="1">
    <citation type="journal article" date="2020" name="ISME J.">
        <title>Comparative genomics reveals insights into cyanobacterial evolution and habitat adaptation.</title>
        <authorList>
            <person name="Chen M.Y."/>
            <person name="Teng W.K."/>
            <person name="Zhao L."/>
            <person name="Hu C.X."/>
            <person name="Zhou Y.K."/>
            <person name="Han B.P."/>
            <person name="Song L.R."/>
            <person name="Shu W.S."/>
        </authorList>
    </citation>
    <scope>NUCLEOTIDE SEQUENCE [LARGE SCALE GENOMIC DNA]</scope>
    <source>
        <strain evidence="3">FACHB-251</strain>
    </source>
</reference>
<feature type="transmembrane region" description="Helical" evidence="1">
    <location>
        <begin position="108"/>
        <end position="127"/>
    </location>
</feature>
<gene>
    <name evidence="2" type="ORF">H6G06_03465</name>
</gene>
<feature type="transmembrane region" description="Helical" evidence="1">
    <location>
        <begin position="59"/>
        <end position="88"/>
    </location>
</feature>
<comment type="caution">
    <text evidence="2">The sequence shown here is derived from an EMBL/GenBank/DDBJ whole genome shotgun (WGS) entry which is preliminary data.</text>
</comment>
<evidence type="ECO:0000313" key="2">
    <source>
        <dbReference type="EMBL" id="MBD2292566.1"/>
    </source>
</evidence>
<name>A0A926ZZH6_9NOST</name>
<keyword evidence="3" id="KW-1185">Reference proteome</keyword>
<sequence length="449" mass="50310">MRNVKISKLWDQLHSSYWFIPAVMAVVATALAFTMLNLDRTGKVNIDYWWIYTGGADGARSLLGSVAGSMISVAATAFSITIVALQLAASNFGPRLLRNFMQDTGNQIVLGTFIGTFIYCLLVLRTIHGKGDGYEQYVPQLSVTIGTLLAIISIGVLIYFIHHASTIIQASHVIQNVSEDLHSAIERLFPEKIGHGKPEDSLGVEEIPISFEEEALPIRANGTGYLQAIDDEEFMEIACKHNLLIRLKVRPGKFLIQGSDLALVFPRKKVNKKLTKQINDAFILGKERTEQQDVEFPINQLVEIALRAISPAVNDPFTAIRCIDRISAGLCHLVQRDFPSPYRYDKNKKLRFIAERVDFQGLVDCAFNQIRQYGKSDAGVTIRLLEAIAAIATYTNSSKYQASLRHHADMILEDSREGLSQEQDRKDVEESYYQVIKNLNNDGNNKDWD</sequence>
<dbReference type="Proteomes" id="UP000662185">
    <property type="component" value="Unassembled WGS sequence"/>
</dbReference>
<protein>
    <submittedName>
        <fullName evidence="2">DUF2254 domain-containing protein</fullName>
    </submittedName>
</protein>
<organism evidence="2 3">
    <name type="scientific">Anabaena sphaerica FACHB-251</name>
    <dbReference type="NCBI Taxonomy" id="2692883"/>
    <lineage>
        <taxon>Bacteria</taxon>
        <taxon>Bacillati</taxon>
        <taxon>Cyanobacteriota</taxon>
        <taxon>Cyanophyceae</taxon>
        <taxon>Nostocales</taxon>
        <taxon>Nostocaceae</taxon>
        <taxon>Anabaena</taxon>
    </lineage>
</organism>
<accession>A0A926ZZH6</accession>
<keyword evidence="1" id="KW-1133">Transmembrane helix</keyword>
<dbReference type="EMBL" id="JACJQU010000001">
    <property type="protein sequence ID" value="MBD2292566.1"/>
    <property type="molecule type" value="Genomic_DNA"/>
</dbReference>
<evidence type="ECO:0000256" key="1">
    <source>
        <dbReference type="SAM" id="Phobius"/>
    </source>
</evidence>